<proteinExistence type="predicted"/>
<gene>
    <name evidence="18" type="ORF">A2941_02315</name>
</gene>
<evidence type="ECO:0000256" key="4">
    <source>
        <dbReference type="ARBA" id="ARBA00022490"/>
    </source>
</evidence>
<evidence type="ECO:0000259" key="17">
    <source>
        <dbReference type="Pfam" id="PF08245"/>
    </source>
</evidence>
<keyword evidence="4" id="KW-0963">Cytoplasm</keyword>
<evidence type="ECO:0000256" key="12">
    <source>
        <dbReference type="ARBA" id="ARBA00023316"/>
    </source>
</evidence>
<dbReference type="InterPro" id="IPR005758">
    <property type="entry name" value="UDP-N-AcMur_Ala_ligase_MurC"/>
</dbReference>
<dbReference type="UniPathway" id="UPA00219"/>
<protein>
    <recommendedName>
        <fullName evidence="3 14">UDP-N-acetylmuramate--L-alanine ligase</fullName>
        <ecNumber evidence="3 14">6.3.2.8</ecNumber>
    </recommendedName>
</protein>
<evidence type="ECO:0000259" key="15">
    <source>
        <dbReference type="Pfam" id="PF01225"/>
    </source>
</evidence>
<dbReference type="Gene3D" id="3.40.1190.10">
    <property type="entry name" value="Mur-like, catalytic domain"/>
    <property type="match status" value="1"/>
</dbReference>
<dbReference type="Pfam" id="PF01225">
    <property type="entry name" value="Mur_ligase"/>
    <property type="match status" value="1"/>
</dbReference>
<reference evidence="18 19" key="1">
    <citation type="journal article" date="2016" name="Nat. Commun.">
        <title>Thousands of microbial genomes shed light on interconnected biogeochemical processes in an aquifer system.</title>
        <authorList>
            <person name="Anantharaman K."/>
            <person name="Brown C.T."/>
            <person name="Hug L.A."/>
            <person name="Sharon I."/>
            <person name="Castelle C.J."/>
            <person name="Probst A.J."/>
            <person name="Thomas B.C."/>
            <person name="Singh A."/>
            <person name="Wilkins M.J."/>
            <person name="Karaoz U."/>
            <person name="Brodie E.L."/>
            <person name="Williams K.H."/>
            <person name="Hubbard S.S."/>
            <person name="Banfield J.F."/>
        </authorList>
    </citation>
    <scope>NUCLEOTIDE SEQUENCE [LARGE SCALE GENOMIC DNA]</scope>
</reference>
<evidence type="ECO:0000313" key="19">
    <source>
        <dbReference type="Proteomes" id="UP000178444"/>
    </source>
</evidence>
<evidence type="ECO:0000256" key="14">
    <source>
        <dbReference type="NCBIfam" id="TIGR01082"/>
    </source>
</evidence>
<dbReference type="Pfam" id="PF08245">
    <property type="entry name" value="Mur_ligase_M"/>
    <property type="match status" value="1"/>
</dbReference>
<dbReference type="GO" id="GO:0071555">
    <property type="term" value="P:cell wall organization"/>
    <property type="evidence" value="ECO:0007669"/>
    <property type="project" value="UniProtKB-KW"/>
</dbReference>
<evidence type="ECO:0000256" key="3">
    <source>
        <dbReference type="ARBA" id="ARBA00012211"/>
    </source>
</evidence>
<dbReference type="Proteomes" id="UP000178444">
    <property type="component" value="Unassembled WGS sequence"/>
</dbReference>
<dbReference type="InterPro" id="IPR004101">
    <property type="entry name" value="Mur_ligase_C"/>
</dbReference>
<dbReference type="PANTHER" id="PTHR43445">
    <property type="entry name" value="UDP-N-ACETYLMURAMATE--L-ALANINE LIGASE-RELATED"/>
    <property type="match status" value="1"/>
</dbReference>
<organism evidence="18 19">
    <name type="scientific">Candidatus Yanofskybacteria bacterium RIFCSPLOWO2_01_FULL_49_17</name>
    <dbReference type="NCBI Taxonomy" id="1802700"/>
    <lineage>
        <taxon>Bacteria</taxon>
        <taxon>Candidatus Yanofskyibacteriota</taxon>
    </lineage>
</organism>
<keyword evidence="12" id="KW-0961">Cell wall biogenesis/degradation</keyword>
<keyword evidence="5 18" id="KW-0436">Ligase</keyword>
<keyword evidence="7" id="KW-0547">Nucleotide-binding</keyword>
<dbReference type="SUPFAM" id="SSF53244">
    <property type="entry name" value="MurD-like peptide ligases, peptide-binding domain"/>
    <property type="match status" value="1"/>
</dbReference>
<keyword evidence="9" id="KW-0133">Cell shape</keyword>
<sequence>MLSRDIRKIYLIGIKGTGMSSLAVLLKKMGYKVTGSDTAEKFFTESQLVKNKIPYFEGFSRKNLERVKPELTIASTAYQEDHEEITAIRQLGIKIISYPQAVGEISKTLESVAICGSHGKTTTTSMLGWIMQTNSQSVTLTGTVADQLNKEFRPPKFFIFEADEYQNKLQYYSPANVILTSVDYDHPDFFKTPAAYAKVFKDFTSRILKNNGSVLFNSGDTLARKMLAGQKCAQSYGFRKSSDYLITGVSPELNAFLINHRGKTILKTKLGVYGRHNILNAAAAGVMAMRLGIKRSMIEKSLATFTGVRRRLESIPSKNFIAVDDYGHHPTEVKAALVALRNKYPTKNIVAVFHPHTLSRTKALLKEFGASFDHADLTIILDIFIPNREKNTNIKIHAKDLVKEIQRNKAKAIYQPNINDAADYVKQGVKKGSVIMTIGAGDIWKMHELIR</sequence>
<keyword evidence="8" id="KW-0067">ATP-binding</keyword>
<dbReference type="EMBL" id="MGKO01000002">
    <property type="protein sequence ID" value="OGN28233.1"/>
    <property type="molecule type" value="Genomic_DNA"/>
</dbReference>
<dbReference type="Pfam" id="PF02875">
    <property type="entry name" value="Mur_ligase_C"/>
    <property type="match status" value="1"/>
</dbReference>
<evidence type="ECO:0000313" key="18">
    <source>
        <dbReference type="EMBL" id="OGN28233.1"/>
    </source>
</evidence>
<evidence type="ECO:0000256" key="13">
    <source>
        <dbReference type="ARBA" id="ARBA00047833"/>
    </source>
</evidence>
<dbReference type="InterPro" id="IPR000713">
    <property type="entry name" value="Mur_ligase_N"/>
</dbReference>
<keyword evidence="10" id="KW-0573">Peptidoglycan synthesis</keyword>
<keyword evidence="11" id="KW-0131">Cell cycle</keyword>
<dbReference type="InterPro" id="IPR036615">
    <property type="entry name" value="Mur_ligase_C_dom_sf"/>
</dbReference>
<evidence type="ECO:0000256" key="6">
    <source>
        <dbReference type="ARBA" id="ARBA00022618"/>
    </source>
</evidence>
<dbReference type="PANTHER" id="PTHR43445:SF3">
    <property type="entry name" value="UDP-N-ACETYLMURAMATE--L-ALANINE LIGASE"/>
    <property type="match status" value="1"/>
</dbReference>
<comment type="subcellular location">
    <subcellularLocation>
        <location evidence="1">Cytoplasm</location>
    </subcellularLocation>
</comment>
<dbReference type="NCBIfam" id="TIGR01082">
    <property type="entry name" value="murC"/>
    <property type="match status" value="1"/>
</dbReference>
<evidence type="ECO:0000256" key="10">
    <source>
        <dbReference type="ARBA" id="ARBA00022984"/>
    </source>
</evidence>
<accession>A0A1F8GS77</accession>
<evidence type="ECO:0000256" key="9">
    <source>
        <dbReference type="ARBA" id="ARBA00022960"/>
    </source>
</evidence>
<dbReference type="EC" id="6.3.2.8" evidence="3 14"/>
<dbReference type="InterPro" id="IPR036565">
    <property type="entry name" value="Mur-like_cat_sf"/>
</dbReference>
<evidence type="ECO:0000256" key="5">
    <source>
        <dbReference type="ARBA" id="ARBA00022598"/>
    </source>
</evidence>
<dbReference type="GO" id="GO:0008360">
    <property type="term" value="P:regulation of cell shape"/>
    <property type="evidence" value="ECO:0007669"/>
    <property type="project" value="UniProtKB-KW"/>
</dbReference>
<dbReference type="GO" id="GO:0005524">
    <property type="term" value="F:ATP binding"/>
    <property type="evidence" value="ECO:0007669"/>
    <property type="project" value="UniProtKB-KW"/>
</dbReference>
<feature type="domain" description="Mur ligase N-terminal catalytic" evidence="15">
    <location>
        <begin position="8"/>
        <end position="107"/>
    </location>
</feature>
<dbReference type="GO" id="GO:0005737">
    <property type="term" value="C:cytoplasm"/>
    <property type="evidence" value="ECO:0007669"/>
    <property type="project" value="UniProtKB-SubCell"/>
</dbReference>
<dbReference type="Gene3D" id="3.90.190.20">
    <property type="entry name" value="Mur ligase, C-terminal domain"/>
    <property type="match status" value="1"/>
</dbReference>
<evidence type="ECO:0000256" key="7">
    <source>
        <dbReference type="ARBA" id="ARBA00022741"/>
    </source>
</evidence>
<dbReference type="InterPro" id="IPR013221">
    <property type="entry name" value="Mur_ligase_cen"/>
</dbReference>
<dbReference type="GO" id="GO:0009252">
    <property type="term" value="P:peptidoglycan biosynthetic process"/>
    <property type="evidence" value="ECO:0007669"/>
    <property type="project" value="UniProtKB-UniRule"/>
</dbReference>
<evidence type="ECO:0000256" key="8">
    <source>
        <dbReference type="ARBA" id="ARBA00022840"/>
    </source>
</evidence>
<comment type="pathway">
    <text evidence="2">Cell wall biogenesis; peptidoglycan biosynthesis.</text>
</comment>
<comment type="catalytic activity">
    <reaction evidence="13">
        <text>UDP-N-acetyl-alpha-D-muramate + L-alanine + ATP = UDP-N-acetyl-alpha-D-muramoyl-L-alanine + ADP + phosphate + H(+)</text>
        <dbReference type="Rhea" id="RHEA:23372"/>
        <dbReference type="ChEBI" id="CHEBI:15378"/>
        <dbReference type="ChEBI" id="CHEBI:30616"/>
        <dbReference type="ChEBI" id="CHEBI:43474"/>
        <dbReference type="ChEBI" id="CHEBI:57972"/>
        <dbReference type="ChEBI" id="CHEBI:70757"/>
        <dbReference type="ChEBI" id="CHEBI:83898"/>
        <dbReference type="ChEBI" id="CHEBI:456216"/>
        <dbReference type="EC" id="6.3.2.8"/>
    </reaction>
</comment>
<evidence type="ECO:0000256" key="11">
    <source>
        <dbReference type="ARBA" id="ARBA00023306"/>
    </source>
</evidence>
<feature type="domain" description="Mur ligase central" evidence="17">
    <location>
        <begin position="114"/>
        <end position="287"/>
    </location>
</feature>
<feature type="domain" description="Mur ligase C-terminal" evidence="16">
    <location>
        <begin position="310"/>
        <end position="441"/>
    </location>
</feature>
<evidence type="ECO:0000256" key="1">
    <source>
        <dbReference type="ARBA" id="ARBA00004496"/>
    </source>
</evidence>
<keyword evidence="6" id="KW-0132">Cell division</keyword>
<comment type="caution">
    <text evidence="18">The sequence shown here is derived from an EMBL/GenBank/DDBJ whole genome shotgun (WGS) entry which is preliminary data.</text>
</comment>
<evidence type="ECO:0000259" key="16">
    <source>
        <dbReference type="Pfam" id="PF02875"/>
    </source>
</evidence>
<evidence type="ECO:0000256" key="2">
    <source>
        <dbReference type="ARBA" id="ARBA00004752"/>
    </source>
</evidence>
<dbReference type="AlphaFoldDB" id="A0A1F8GS77"/>
<dbReference type="SUPFAM" id="SSF53623">
    <property type="entry name" value="MurD-like peptide ligases, catalytic domain"/>
    <property type="match status" value="1"/>
</dbReference>
<name>A0A1F8GS77_9BACT</name>
<dbReference type="SUPFAM" id="SSF51984">
    <property type="entry name" value="MurCD N-terminal domain"/>
    <property type="match status" value="1"/>
</dbReference>
<dbReference type="GO" id="GO:0051301">
    <property type="term" value="P:cell division"/>
    <property type="evidence" value="ECO:0007669"/>
    <property type="project" value="UniProtKB-KW"/>
</dbReference>
<dbReference type="GO" id="GO:0008763">
    <property type="term" value="F:UDP-N-acetylmuramate-L-alanine ligase activity"/>
    <property type="evidence" value="ECO:0007669"/>
    <property type="project" value="UniProtKB-UniRule"/>
</dbReference>
<dbReference type="Gene3D" id="3.40.50.720">
    <property type="entry name" value="NAD(P)-binding Rossmann-like Domain"/>
    <property type="match status" value="1"/>
</dbReference>
<dbReference type="InterPro" id="IPR050061">
    <property type="entry name" value="MurCDEF_pg_biosynth"/>
</dbReference>